<comment type="caution">
    <text evidence="1">The sequence shown here is derived from an EMBL/GenBank/DDBJ whole genome shotgun (WGS) entry which is preliminary data.</text>
</comment>
<dbReference type="Proteomes" id="UP000051012">
    <property type="component" value="Unassembled WGS sequence"/>
</dbReference>
<dbReference type="InterPro" id="IPR029787">
    <property type="entry name" value="Nucleotide_cyclase"/>
</dbReference>
<dbReference type="EMBL" id="LJNI01000064">
    <property type="protein sequence ID" value="KPJ72643.1"/>
    <property type="molecule type" value="Genomic_DNA"/>
</dbReference>
<sequence>MNNVLVTDIQNYIEENSRYRYLLEERFINKERYTAILDSICQGLTCLGIPEDTLAIFKNKINFIIWLGYDLTEYKGYELPLYIGYKKMGLPISDEIKKKCPEQIISIIDQSSSRQYLDEFQAELKRVSFSSEIFLSVHKCILNARAEKLLSDLLSDIKRLSFTSVNDAIQKIPSIYLNYLSSDSLAKLKRKISTDLRDVKNKLEEELRSIELYSMRMKEQLQELYLETSEGLKAIVEDEVQRGVDLDTITHKASNLFSRLDRLFLGNIYHLRDYQKRKREIQQFLKQGEKIETAVEEKVTTKRKKISDIYNDYMFFEKFGPLTSEEEKTFSKMLLQELEQMYRTKSQDIPLLQKFEKKGLLSVQLEYKDMRNSYNSFIKQVLVPQYLGQCLLEIITCLPPVNEPQRVINDMANLRILSFESKNILHVVKGKKKYPKSIVNFIEPYRACATVLIYDIRGSSYMGIKLHNAAKEQKIKYKFAKEMAEIVKKYDGFLLKDTGDGGLVWFSENSGSLYKHLYAESMTGKGMKLRHSIFSGAEFKLIPAVDAAKRAILCARDMVLRAEEFIRANFMHYREWFADVAERTLELDGITYALLPPEFKSLFRI</sequence>
<dbReference type="Gene3D" id="3.30.70.1230">
    <property type="entry name" value="Nucleotide cyclase"/>
    <property type="match status" value="1"/>
</dbReference>
<organism evidence="1 2">
    <name type="scientific">candidate division TA06 bacterium DG_78</name>
    <dbReference type="NCBI Taxonomy" id="1703772"/>
    <lineage>
        <taxon>Bacteria</taxon>
        <taxon>Bacteria division TA06</taxon>
    </lineage>
</organism>
<evidence type="ECO:0000313" key="1">
    <source>
        <dbReference type="EMBL" id="KPJ72643.1"/>
    </source>
</evidence>
<accession>A0A0S7YDN6</accession>
<proteinExistence type="predicted"/>
<gene>
    <name evidence="1" type="ORF">AMJ52_05715</name>
</gene>
<protein>
    <submittedName>
        <fullName evidence="1">Uncharacterized protein</fullName>
    </submittedName>
</protein>
<evidence type="ECO:0000313" key="2">
    <source>
        <dbReference type="Proteomes" id="UP000051012"/>
    </source>
</evidence>
<reference evidence="1 2" key="1">
    <citation type="journal article" date="2015" name="Microbiome">
        <title>Genomic resolution of linkages in carbon, nitrogen, and sulfur cycling among widespread estuary sediment bacteria.</title>
        <authorList>
            <person name="Baker B.J."/>
            <person name="Lazar C.S."/>
            <person name="Teske A.P."/>
            <person name="Dick G.J."/>
        </authorList>
    </citation>
    <scope>NUCLEOTIDE SEQUENCE [LARGE SCALE GENOMIC DNA]</scope>
    <source>
        <strain evidence="1">DG_78</strain>
    </source>
</reference>
<name>A0A0S7YDN6_UNCT6</name>
<dbReference type="AlphaFoldDB" id="A0A0S7YDN6"/>
<dbReference type="SUPFAM" id="SSF55073">
    <property type="entry name" value="Nucleotide cyclase"/>
    <property type="match status" value="1"/>
</dbReference>
<feature type="non-terminal residue" evidence="1">
    <location>
        <position position="605"/>
    </location>
</feature>